<dbReference type="InterPro" id="IPR013777">
    <property type="entry name" value="A-amylase-like"/>
</dbReference>
<dbReference type="Proteomes" id="UP001221597">
    <property type="component" value="Chromosome"/>
</dbReference>
<dbReference type="GO" id="GO:0016787">
    <property type="term" value="F:hydrolase activity"/>
    <property type="evidence" value="ECO:0007669"/>
    <property type="project" value="UniProtKB-KW"/>
</dbReference>
<keyword evidence="11" id="KW-1133">Transmembrane helix</keyword>
<evidence type="ECO:0000256" key="11">
    <source>
        <dbReference type="SAM" id="Phobius"/>
    </source>
</evidence>
<keyword evidence="11" id="KW-0812">Transmembrane</keyword>
<evidence type="ECO:0000256" key="7">
    <source>
        <dbReference type="ARBA" id="ARBA00022801"/>
    </source>
</evidence>
<evidence type="ECO:0000256" key="10">
    <source>
        <dbReference type="ARBA" id="ARBA00023295"/>
    </source>
</evidence>
<reference evidence="13 14" key="1">
    <citation type="submission" date="2023-04" db="EMBL/GenBank/DDBJ databases">
        <title>Genome sequence of Halobacillus naozhouensis KACC 21980.</title>
        <authorList>
            <person name="Kim S."/>
            <person name="Heo J."/>
            <person name="Kwon S.-W."/>
        </authorList>
    </citation>
    <scope>NUCLEOTIDE SEQUENCE [LARGE SCALE GENOMIC DNA]</scope>
    <source>
        <strain evidence="13 14">KCTC 13234</strain>
    </source>
</reference>
<keyword evidence="7 13" id="KW-0378">Hydrolase</keyword>
<organism evidence="13 14">
    <name type="scientific">Halobacillus naozhouensis</name>
    <dbReference type="NCBI Taxonomy" id="554880"/>
    <lineage>
        <taxon>Bacteria</taxon>
        <taxon>Bacillati</taxon>
        <taxon>Bacillota</taxon>
        <taxon>Bacilli</taxon>
        <taxon>Bacillales</taxon>
        <taxon>Bacillaceae</taxon>
        <taxon>Halobacillus</taxon>
    </lineage>
</organism>
<evidence type="ECO:0000259" key="12">
    <source>
        <dbReference type="SMART" id="SM00642"/>
    </source>
</evidence>
<dbReference type="PANTHER" id="PTHR10357:SF215">
    <property type="entry name" value="ALPHA-AMYLASE 1"/>
    <property type="match status" value="1"/>
</dbReference>
<proteinExistence type="inferred from homology"/>
<dbReference type="EC" id="3.2.1.1" evidence="4"/>
<keyword evidence="5" id="KW-0479">Metal-binding</keyword>
<keyword evidence="6" id="KW-0732">Signal</keyword>
<comment type="catalytic activity">
    <reaction evidence="1">
        <text>Endohydrolysis of (1-&gt;4)-alpha-D-glucosidic linkages in polysaccharides containing three or more (1-&gt;4)-alpha-linked D-glucose units.</text>
        <dbReference type="EC" id="3.2.1.1"/>
    </reaction>
</comment>
<dbReference type="InterPro" id="IPR017853">
    <property type="entry name" value="GH"/>
</dbReference>
<dbReference type="RefSeq" id="WP_283078096.1">
    <property type="nucleotide sequence ID" value="NZ_CP121671.1"/>
</dbReference>
<evidence type="ECO:0000313" key="13">
    <source>
        <dbReference type="EMBL" id="WFT76139.1"/>
    </source>
</evidence>
<accession>A0ABY8J0W1</accession>
<protein>
    <recommendedName>
        <fullName evidence="4">alpha-amylase</fullName>
        <ecNumber evidence="4">3.2.1.1</ecNumber>
    </recommendedName>
</protein>
<sequence length="506" mass="57069">MRKLTTILIIIPFLLLGALTTEAVEKEERTWQGESVYHIMVDRFMNGSNSNDHNVDPKDPKAYHGGDLQGIIEKLDYIKKMGFTTISLSPIMANQPGGFHGHWVEDFTSVEEHFGTLADAKRLVEEVHKRDMKILFEFIVNYTGQQHPWLNEQQKADWFQDESPQEQEGEGWKSGLPDLNTANPEVKQYLFEAAEFWITETGVDGFWLDSAGEVSKEFWSDFSQHVKTVDEDFFLLGEVQSGDIQTIASNQSTGLDAFMSVPFSQSASETFKQAGQPLNELYSVWEQSKQQENAPKLMVNVLDHASSERFTRMAVEAGHNPITRWKLGLTYLFTSPGIPSVLYGSEIPLDGGEPPANLGMMNFKVQNEELNRYLEKLNSIRKEFPAITKGDFVELYNKDGLAVFKRTYEDQTMVIAINNSTKTRVANLTNLPGDMQMRGLMLDGLVRPSDQGVYKLGMDRETADIFVIEPDQGLNWAFISFAGGIFLLFVAGVIVVSVKNRQSDKS</sequence>
<keyword evidence="8" id="KW-0106">Calcium</keyword>
<evidence type="ECO:0000256" key="9">
    <source>
        <dbReference type="ARBA" id="ARBA00023277"/>
    </source>
</evidence>
<evidence type="ECO:0000256" key="4">
    <source>
        <dbReference type="ARBA" id="ARBA00012595"/>
    </source>
</evidence>
<feature type="domain" description="Glycosyl hydrolase family 13 catalytic" evidence="12">
    <location>
        <begin position="38"/>
        <end position="381"/>
    </location>
</feature>
<evidence type="ECO:0000256" key="3">
    <source>
        <dbReference type="ARBA" id="ARBA00008061"/>
    </source>
</evidence>
<keyword evidence="9" id="KW-0119">Carbohydrate metabolism</keyword>
<evidence type="ECO:0000313" key="14">
    <source>
        <dbReference type="Proteomes" id="UP001221597"/>
    </source>
</evidence>
<dbReference type="Gene3D" id="3.20.20.80">
    <property type="entry name" value="Glycosidases"/>
    <property type="match status" value="1"/>
</dbReference>
<gene>
    <name evidence="13" type="ORF">P9989_07190</name>
</gene>
<dbReference type="PANTHER" id="PTHR10357">
    <property type="entry name" value="ALPHA-AMYLASE FAMILY MEMBER"/>
    <property type="match status" value="1"/>
</dbReference>
<evidence type="ECO:0000256" key="6">
    <source>
        <dbReference type="ARBA" id="ARBA00022729"/>
    </source>
</evidence>
<evidence type="ECO:0000256" key="5">
    <source>
        <dbReference type="ARBA" id="ARBA00022723"/>
    </source>
</evidence>
<name>A0ABY8J0W1_9BACI</name>
<dbReference type="InterPro" id="IPR013780">
    <property type="entry name" value="Glyco_hydro_b"/>
</dbReference>
<comment type="cofactor">
    <cofactor evidence="2">
        <name>Ca(2+)</name>
        <dbReference type="ChEBI" id="CHEBI:29108"/>
    </cofactor>
</comment>
<dbReference type="InterPro" id="IPR054174">
    <property type="entry name" value="Alpha-amylase-like_C"/>
</dbReference>
<feature type="transmembrane region" description="Helical" evidence="11">
    <location>
        <begin position="476"/>
        <end position="498"/>
    </location>
</feature>
<dbReference type="SMART" id="SM00642">
    <property type="entry name" value="Aamy"/>
    <property type="match status" value="1"/>
</dbReference>
<dbReference type="Pfam" id="PF00128">
    <property type="entry name" value="Alpha-amylase"/>
    <property type="match status" value="1"/>
</dbReference>
<dbReference type="InterPro" id="IPR006047">
    <property type="entry name" value="GH13_cat_dom"/>
</dbReference>
<dbReference type="Pfam" id="PF22026">
    <property type="entry name" value="Alpha-amylase_C_2"/>
    <property type="match status" value="1"/>
</dbReference>
<evidence type="ECO:0000256" key="8">
    <source>
        <dbReference type="ARBA" id="ARBA00022837"/>
    </source>
</evidence>
<evidence type="ECO:0000256" key="1">
    <source>
        <dbReference type="ARBA" id="ARBA00000548"/>
    </source>
</evidence>
<keyword evidence="11" id="KW-0472">Membrane</keyword>
<dbReference type="SUPFAM" id="SSF51445">
    <property type="entry name" value="(Trans)glycosidases"/>
    <property type="match status" value="1"/>
</dbReference>
<keyword evidence="14" id="KW-1185">Reference proteome</keyword>
<keyword evidence="10" id="KW-0326">Glycosidase</keyword>
<dbReference type="PIRSF" id="PIRSF001024">
    <property type="entry name" value="Alph-amyl_fung"/>
    <property type="match status" value="1"/>
</dbReference>
<dbReference type="EMBL" id="CP121671">
    <property type="protein sequence ID" value="WFT76139.1"/>
    <property type="molecule type" value="Genomic_DNA"/>
</dbReference>
<comment type="similarity">
    <text evidence="3">Belongs to the glycosyl hydrolase 13 family.</text>
</comment>
<evidence type="ECO:0000256" key="2">
    <source>
        <dbReference type="ARBA" id="ARBA00001913"/>
    </source>
</evidence>
<dbReference type="SUPFAM" id="SSF51011">
    <property type="entry name" value="Glycosyl hydrolase domain"/>
    <property type="match status" value="1"/>
</dbReference>
<dbReference type="Gene3D" id="2.60.40.1180">
    <property type="entry name" value="Golgi alpha-mannosidase II"/>
    <property type="match status" value="1"/>
</dbReference>